<dbReference type="InterPro" id="IPR017937">
    <property type="entry name" value="Thioredoxin_CS"/>
</dbReference>
<sequence length="202" mass="22792">MPRFTYLYDTYCGWCYAGAPVISALVEAGAEVEMHHRWLFAPEHAQTMGSGLGRMIEQHDARAEQLSGQPFSETYRENILRAPEERLESTLTAQAAALVHDQGAKVEMALARRLQKARWEEGRSAQDAAYIEQILSDEFDTSTALSDASDAARAMAQETERLMHQYGLSGVPVLIMERDETLYNIALSDYYNRPEEITTLLR</sequence>
<dbReference type="GO" id="GO:0016491">
    <property type="term" value="F:oxidoreductase activity"/>
    <property type="evidence" value="ECO:0007669"/>
    <property type="project" value="InterPro"/>
</dbReference>
<dbReference type="Pfam" id="PF01323">
    <property type="entry name" value="DSBA"/>
    <property type="match status" value="1"/>
</dbReference>
<keyword evidence="1" id="KW-0676">Redox-active center</keyword>
<name>A0A1I3VC00_9RHOB</name>
<accession>A0A1I3VC00</accession>
<proteinExistence type="predicted"/>
<dbReference type="PROSITE" id="PS00194">
    <property type="entry name" value="THIOREDOXIN_1"/>
    <property type="match status" value="1"/>
</dbReference>
<dbReference type="OrthoDB" id="9813770at2"/>
<dbReference type="RefSeq" id="WP_090061800.1">
    <property type="nucleotide sequence ID" value="NZ_FORH01000007.1"/>
</dbReference>
<gene>
    <name evidence="3" type="ORF">SAMN04487991_3298</name>
</gene>
<dbReference type="Gene3D" id="3.40.30.10">
    <property type="entry name" value="Glutaredoxin"/>
    <property type="match status" value="1"/>
</dbReference>
<evidence type="ECO:0000259" key="2">
    <source>
        <dbReference type="Pfam" id="PF01323"/>
    </source>
</evidence>
<dbReference type="STRING" id="588602.SAMN04487991_3298"/>
<dbReference type="InterPro" id="IPR001853">
    <property type="entry name" value="DSBA-like_thioredoxin_dom"/>
</dbReference>
<dbReference type="Proteomes" id="UP000199630">
    <property type="component" value="Unassembled WGS sequence"/>
</dbReference>
<feature type="domain" description="DSBA-like thioredoxin" evidence="2">
    <location>
        <begin position="8"/>
        <end position="178"/>
    </location>
</feature>
<evidence type="ECO:0000256" key="1">
    <source>
        <dbReference type="ARBA" id="ARBA00023284"/>
    </source>
</evidence>
<evidence type="ECO:0000313" key="3">
    <source>
        <dbReference type="EMBL" id="SFJ92722.1"/>
    </source>
</evidence>
<reference evidence="4" key="1">
    <citation type="submission" date="2016-10" db="EMBL/GenBank/DDBJ databases">
        <authorList>
            <person name="Varghese N."/>
            <person name="Submissions S."/>
        </authorList>
    </citation>
    <scope>NUCLEOTIDE SEQUENCE [LARGE SCALE GENOMIC DNA]</scope>
    <source>
        <strain evidence="4">DSM 26471</strain>
    </source>
</reference>
<dbReference type="InterPro" id="IPR036249">
    <property type="entry name" value="Thioredoxin-like_sf"/>
</dbReference>
<dbReference type="SUPFAM" id="SSF52833">
    <property type="entry name" value="Thioredoxin-like"/>
    <property type="match status" value="1"/>
</dbReference>
<dbReference type="AlphaFoldDB" id="A0A1I3VC00"/>
<protein>
    <recommendedName>
        <fullName evidence="2">DSBA-like thioredoxin domain-containing protein</fullName>
    </recommendedName>
</protein>
<dbReference type="EMBL" id="FORH01000007">
    <property type="protein sequence ID" value="SFJ92722.1"/>
    <property type="molecule type" value="Genomic_DNA"/>
</dbReference>
<organism evidence="3 4">
    <name type="scientific">Celeribacter neptunius</name>
    <dbReference type="NCBI Taxonomy" id="588602"/>
    <lineage>
        <taxon>Bacteria</taxon>
        <taxon>Pseudomonadati</taxon>
        <taxon>Pseudomonadota</taxon>
        <taxon>Alphaproteobacteria</taxon>
        <taxon>Rhodobacterales</taxon>
        <taxon>Roseobacteraceae</taxon>
        <taxon>Celeribacter</taxon>
    </lineage>
</organism>
<keyword evidence="4" id="KW-1185">Reference proteome</keyword>
<evidence type="ECO:0000313" key="4">
    <source>
        <dbReference type="Proteomes" id="UP000199630"/>
    </source>
</evidence>